<evidence type="ECO:0000256" key="1">
    <source>
        <dbReference type="ARBA" id="ARBA00012552"/>
    </source>
</evidence>
<evidence type="ECO:0000256" key="9">
    <source>
        <dbReference type="ARBA" id="ARBA00022884"/>
    </source>
</evidence>
<evidence type="ECO:0000256" key="10">
    <source>
        <dbReference type="ARBA" id="ARBA00023594"/>
    </source>
</evidence>
<dbReference type="PROSITE" id="PS51195">
    <property type="entry name" value="Q_MOTIF"/>
    <property type="match status" value="1"/>
</dbReference>
<dbReference type="SUPFAM" id="SSF52540">
    <property type="entry name" value="P-loop containing nucleoside triphosphate hydrolases"/>
    <property type="match status" value="2"/>
</dbReference>
<protein>
    <recommendedName>
        <fullName evidence="1">RNA helicase</fullName>
        <ecNumber evidence="1">3.6.4.13</ecNumber>
    </recommendedName>
</protein>
<dbReference type="PROSITE" id="PS51194">
    <property type="entry name" value="HELICASE_CTER"/>
    <property type="match status" value="1"/>
</dbReference>
<dbReference type="FunFam" id="3.40.50.300:FF:000657">
    <property type="entry name" value="Probable ATP-dependent RNA helicase DDX41"/>
    <property type="match status" value="1"/>
</dbReference>
<dbReference type="GO" id="GO:0008270">
    <property type="term" value="F:zinc ion binding"/>
    <property type="evidence" value="ECO:0007669"/>
    <property type="project" value="UniProtKB-KW"/>
</dbReference>
<comment type="similarity">
    <text evidence="10">Belongs to the DEAD box helicase family. DDX41 subfamily.</text>
</comment>
<accession>A0A816MLM7</accession>
<dbReference type="CDD" id="cd18787">
    <property type="entry name" value="SF2_C_DEAD"/>
    <property type="match status" value="1"/>
</dbReference>
<dbReference type="Pfam" id="PF00271">
    <property type="entry name" value="Helicase_C"/>
    <property type="match status" value="1"/>
</dbReference>
<dbReference type="PANTHER" id="PTHR47958">
    <property type="entry name" value="ATP-DEPENDENT RNA HELICASE DBP3"/>
    <property type="match status" value="1"/>
</dbReference>
<dbReference type="OrthoDB" id="196131at2759"/>
<dbReference type="PROSITE" id="PS51192">
    <property type="entry name" value="HELICASE_ATP_BIND_1"/>
    <property type="match status" value="1"/>
</dbReference>
<comment type="caution">
    <text evidence="18">The sequence shown here is derived from an EMBL/GenBank/DDBJ whole genome shotgun (WGS) entry which is preliminary data.</text>
</comment>
<feature type="domain" description="Helicase C-terminal" evidence="15">
    <location>
        <begin position="421"/>
        <end position="581"/>
    </location>
</feature>
<dbReference type="GO" id="GO:0003723">
    <property type="term" value="F:RNA binding"/>
    <property type="evidence" value="ECO:0007669"/>
    <property type="project" value="UniProtKB-KW"/>
</dbReference>
<evidence type="ECO:0000313" key="17">
    <source>
        <dbReference type="EMBL" id="CAF1220743.1"/>
    </source>
</evidence>
<dbReference type="GO" id="GO:0000398">
    <property type="term" value="P:mRNA splicing, via spliceosome"/>
    <property type="evidence" value="ECO:0007669"/>
    <property type="project" value="InterPro"/>
</dbReference>
<evidence type="ECO:0000313" key="19">
    <source>
        <dbReference type="Proteomes" id="UP000663824"/>
    </source>
</evidence>
<dbReference type="Pfam" id="PF00270">
    <property type="entry name" value="DEAD"/>
    <property type="match status" value="1"/>
</dbReference>
<dbReference type="EMBL" id="CAJNOW010000056">
    <property type="protein sequence ID" value="CAF1220743.1"/>
    <property type="molecule type" value="Genomic_DNA"/>
</dbReference>
<dbReference type="InterPro" id="IPR014014">
    <property type="entry name" value="RNA_helicase_DEAD_Q_motif"/>
</dbReference>
<dbReference type="CDD" id="cd17951">
    <property type="entry name" value="DEADc_DDX41"/>
    <property type="match status" value="1"/>
</dbReference>
<dbReference type="GO" id="GO:0016787">
    <property type="term" value="F:hydrolase activity"/>
    <property type="evidence" value="ECO:0007669"/>
    <property type="project" value="UniProtKB-KW"/>
</dbReference>
<evidence type="ECO:0000256" key="6">
    <source>
        <dbReference type="ARBA" id="ARBA00022806"/>
    </source>
</evidence>
<dbReference type="FunFam" id="3.40.50.300:FF:000449">
    <property type="entry name" value="Probable ATP-dependent RNA helicase DDX41"/>
    <property type="match status" value="1"/>
</dbReference>
<keyword evidence="8" id="KW-0067">ATP-binding</keyword>
<evidence type="ECO:0000256" key="12">
    <source>
        <dbReference type="PROSITE-ProRule" id="PRU00552"/>
    </source>
</evidence>
<feature type="domain" description="Helicase ATP-binding" evidence="14">
    <location>
        <begin position="226"/>
        <end position="410"/>
    </location>
</feature>
<evidence type="ECO:0000256" key="3">
    <source>
        <dbReference type="ARBA" id="ARBA00022741"/>
    </source>
</evidence>
<evidence type="ECO:0000256" key="4">
    <source>
        <dbReference type="ARBA" id="ARBA00022771"/>
    </source>
</evidence>
<dbReference type="InterPro" id="IPR044113">
    <property type="entry name" value="DEADc_DDX41"/>
</dbReference>
<dbReference type="EMBL" id="CAJNRE010002466">
    <property type="protein sequence ID" value="CAF1977897.1"/>
    <property type="molecule type" value="Genomic_DNA"/>
</dbReference>
<dbReference type="InterPro" id="IPR011545">
    <property type="entry name" value="DEAD/DEAH_box_helicase_dom"/>
</dbReference>
<dbReference type="InterPro" id="IPR027417">
    <property type="entry name" value="P-loop_NTPase"/>
</dbReference>
<keyword evidence="2" id="KW-0479">Metal-binding</keyword>
<keyword evidence="5" id="KW-0378">Hydrolase</keyword>
<dbReference type="InterPro" id="IPR001650">
    <property type="entry name" value="Helicase_C-like"/>
</dbReference>
<keyword evidence="3" id="KW-0547">Nucleotide-binding</keyword>
<feature type="short sequence motif" description="Q motif" evidence="12">
    <location>
        <begin position="195"/>
        <end position="223"/>
    </location>
</feature>
<dbReference type="InterPro" id="IPR014001">
    <property type="entry name" value="Helicase_ATP-bd"/>
</dbReference>
<dbReference type="EC" id="3.6.4.13" evidence="1"/>
<dbReference type="Proteomes" id="UP000663824">
    <property type="component" value="Unassembled WGS sequence"/>
</dbReference>
<proteinExistence type="inferred from homology"/>
<feature type="domain" description="DEAD-box RNA helicase Q" evidence="16">
    <location>
        <begin position="195"/>
        <end position="223"/>
    </location>
</feature>
<dbReference type="SMART" id="SM00490">
    <property type="entry name" value="HELICc"/>
    <property type="match status" value="1"/>
</dbReference>
<dbReference type="GO" id="GO:0005524">
    <property type="term" value="F:ATP binding"/>
    <property type="evidence" value="ECO:0007669"/>
    <property type="project" value="UniProtKB-KW"/>
</dbReference>
<gene>
    <name evidence="17" type="ORF">KQP761_LOCUS795</name>
    <name evidence="18" type="ORF">MBJ925_LOCUS7126</name>
</gene>
<evidence type="ECO:0000256" key="5">
    <source>
        <dbReference type="ARBA" id="ARBA00022801"/>
    </source>
</evidence>
<evidence type="ECO:0000256" key="2">
    <source>
        <dbReference type="ARBA" id="ARBA00022723"/>
    </source>
</evidence>
<keyword evidence="7" id="KW-0862">Zinc</keyword>
<dbReference type="GO" id="GO:0003724">
    <property type="term" value="F:RNA helicase activity"/>
    <property type="evidence" value="ECO:0007669"/>
    <property type="project" value="UniProtKB-EC"/>
</dbReference>
<organism evidence="18 19">
    <name type="scientific">Rotaria magnacalcarata</name>
    <dbReference type="NCBI Taxonomy" id="392030"/>
    <lineage>
        <taxon>Eukaryota</taxon>
        <taxon>Metazoa</taxon>
        <taxon>Spiralia</taxon>
        <taxon>Gnathifera</taxon>
        <taxon>Rotifera</taxon>
        <taxon>Eurotatoria</taxon>
        <taxon>Bdelloidea</taxon>
        <taxon>Philodinida</taxon>
        <taxon>Philodinidae</taxon>
        <taxon>Rotaria</taxon>
    </lineage>
</organism>
<dbReference type="Proteomes" id="UP000663834">
    <property type="component" value="Unassembled WGS sequence"/>
</dbReference>
<keyword evidence="4" id="KW-0863">Zinc-finger</keyword>
<evidence type="ECO:0000256" key="11">
    <source>
        <dbReference type="ARBA" id="ARBA00047984"/>
    </source>
</evidence>
<dbReference type="GO" id="GO:0005737">
    <property type="term" value="C:cytoplasm"/>
    <property type="evidence" value="ECO:0007669"/>
    <property type="project" value="UniProtKB-ARBA"/>
</dbReference>
<evidence type="ECO:0000259" key="14">
    <source>
        <dbReference type="PROSITE" id="PS51192"/>
    </source>
</evidence>
<comment type="catalytic activity">
    <reaction evidence="11">
        <text>ATP + H2O = ADP + phosphate + H(+)</text>
        <dbReference type="Rhea" id="RHEA:13065"/>
        <dbReference type="ChEBI" id="CHEBI:15377"/>
        <dbReference type="ChEBI" id="CHEBI:15378"/>
        <dbReference type="ChEBI" id="CHEBI:30616"/>
        <dbReference type="ChEBI" id="CHEBI:43474"/>
        <dbReference type="ChEBI" id="CHEBI:456216"/>
        <dbReference type="EC" id="3.6.4.13"/>
    </reaction>
</comment>
<keyword evidence="9" id="KW-0694">RNA-binding</keyword>
<dbReference type="GO" id="GO:0005634">
    <property type="term" value="C:nucleus"/>
    <property type="evidence" value="ECO:0007669"/>
    <property type="project" value="UniProtKB-ARBA"/>
</dbReference>
<dbReference type="Gene3D" id="3.40.50.300">
    <property type="entry name" value="P-loop containing nucleotide triphosphate hydrolases"/>
    <property type="match status" value="2"/>
</dbReference>
<dbReference type="AlphaFoldDB" id="A0A816MLM7"/>
<evidence type="ECO:0000256" key="7">
    <source>
        <dbReference type="ARBA" id="ARBA00022833"/>
    </source>
</evidence>
<feature type="compositionally biased region" description="Basic and acidic residues" evidence="13">
    <location>
        <begin position="33"/>
        <end position="44"/>
    </location>
</feature>
<keyword evidence="6" id="KW-0347">Helicase</keyword>
<evidence type="ECO:0000313" key="18">
    <source>
        <dbReference type="EMBL" id="CAF1977897.1"/>
    </source>
</evidence>
<evidence type="ECO:0000256" key="13">
    <source>
        <dbReference type="SAM" id="MobiDB-lite"/>
    </source>
</evidence>
<reference evidence="18" key="1">
    <citation type="submission" date="2021-02" db="EMBL/GenBank/DDBJ databases">
        <authorList>
            <person name="Nowell W R."/>
        </authorList>
    </citation>
    <scope>NUCLEOTIDE SEQUENCE</scope>
</reference>
<evidence type="ECO:0000259" key="16">
    <source>
        <dbReference type="PROSITE" id="PS51195"/>
    </source>
</evidence>
<sequence length="636" mass="71233">MTDDKAIREEIEKFQAKRRRIEQSESEDEFKLDDDHESKMRDESTFVPVKERRRQKLQRVLGSLNGGNNNADSIDHAAADAAHAQAAAEEITVGPQANFTLLDQMNEIKKNQNISDQTSADKMLKEEEQILHNLVETRALMGVAELAKGIEYTEPIRTSWRPPKAILRLPEERHQHIRQLYNIVAEGDDIPPPLIRFEDMKFSSGIIDALNEKKISRPTPIQMQGIPSVLSGRDLIGIAYTGSGKTLVFALPIVMFCLEQEKSMPFVRNEGPYGLIICPSRELARQTHLVISNICEHAHKAGLPLLRSVACVGGTAMKDQLETIKSGVHIIVATPGRLMDMLDKKLVFLDVCRYLCLDEADRMIDLGFEEDVRNIISHFKAQRQTLLFSATMPKKIQNFAKSALVKPITINVGRAGAASLDVNQQIEYCMPEARVMSLLTALQRTPPPVLVFAQRKQDVDAIHEYLLLKGVEAVAIHGGKDQVERFYAVEKFVKGDKDVLVATDVASKGLDFPDIQHVINYDLPEDIENYVHRIGRTGRCGRQGLATTFINKTCDEAILLDLKHLLIEAKQAVPSFLLRLESDKERLLAIGDEPGCSYCNGLGHRITNCPKLESQSTKTANNMKKNDFLAKGNSDW</sequence>
<dbReference type="SMART" id="SM00487">
    <property type="entry name" value="DEXDc"/>
    <property type="match status" value="1"/>
</dbReference>
<feature type="region of interest" description="Disordered" evidence="13">
    <location>
        <begin position="17"/>
        <end position="45"/>
    </location>
</feature>
<name>A0A816MLM7_9BILA</name>
<evidence type="ECO:0000256" key="8">
    <source>
        <dbReference type="ARBA" id="ARBA00022840"/>
    </source>
</evidence>
<evidence type="ECO:0000259" key="15">
    <source>
        <dbReference type="PROSITE" id="PS51194"/>
    </source>
</evidence>